<dbReference type="STRING" id="679936.Sulac_0573"/>
<accession>G8TZD5</accession>
<evidence type="ECO:0000313" key="2">
    <source>
        <dbReference type="Proteomes" id="UP000005439"/>
    </source>
</evidence>
<organism evidence="1 2">
    <name type="scientific">Sulfobacillus acidophilus (strain ATCC 700253 / DSM 10332 / NAL)</name>
    <dbReference type="NCBI Taxonomy" id="679936"/>
    <lineage>
        <taxon>Bacteria</taxon>
        <taxon>Bacillati</taxon>
        <taxon>Bacillota</taxon>
        <taxon>Clostridia</taxon>
        <taxon>Eubacteriales</taxon>
        <taxon>Clostridiales Family XVII. Incertae Sedis</taxon>
        <taxon>Sulfobacillus</taxon>
    </lineage>
</organism>
<gene>
    <name evidence="1" type="ordered locus">Sulac_0573</name>
</gene>
<reference evidence="2" key="1">
    <citation type="submission" date="2011-12" db="EMBL/GenBank/DDBJ databases">
        <title>The complete genome of chromosome of Sulfobacillus acidophilus DSM 10332.</title>
        <authorList>
            <person name="Lucas S."/>
            <person name="Han J."/>
            <person name="Lapidus A."/>
            <person name="Bruce D."/>
            <person name="Goodwin L."/>
            <person name="Pitluck S."/>
            <person name="Peters L."/>
            <person name="Kyrpides N."/>
            <person name="Mavromatis K."/>
            <person name="Ivanova N."/>
            <person name="Mikhailova N."/>
            <person name="Chertkov O."/>
            <person name="Saunders E."/>
            <person name="Detter J.C."/>
            <person name="Tapia R."/>
            <person name="Han C."/>
            <person name="Land M."/>
            <person name="Hauser L."/>
            <person name="Markowitz V."/>
            <person name="Cheng J.-F."/>
            <person name="Hugenholtz P."/>
            <person name="Woyke T."/>
            <person name="Wu D."/>
            <person name="Pukall R."/>
            <person name="Gehrich-Schroeter G."/>
            <person name="Schneider S."/>
            <person name="Klenk H.-P."/>
            <person name="Eisen J.A."/>
        </authorList>
    </citation>
    <scope>NUCLEOTIDE SEQUENCE [LARGE SCALE GENOMIC DNA]</scope>
    <source>
        <strain evidence="2">ATCC 700253 / DSM 10332 / NAL</strain>
    </source>
</reference>
<reference evidence="1 2" key="2">
    <citation type="journal article" date="2012" name="Stand. Genomic Sci.">
        <title>Complete genome sequence of the moderately thermophilic mineral-sulfide-oxidizing firmicute Sulfobacillus acidophilus type strain (NAL(T)).</title>
        <authorList>
            <person name="Anderson I."/>
            <person name="Chertkov O."/>
            <person name="Chen A."/>
            <person name="Saunders E."/>
            <person name="Lapidus A."/>
            <person name="Nolan M."/>
            <person name="Lucas S."/>
            <person name="Hammon N."/>
            <person name="Deshpande S."/>
            <person name="Cheng J.F."/>
            <person name="Han C."/>
            <person name="Tapia R."/>
            <person name="Goodwin L.A."/>
            <person name="Pitluck S."/>
            <person name="Liolios K."/>
            <person name="Pagani I."/>
            <person name="Ivanova N."/>
            <person name="Mikhailova N."/>
            <person name="Pati A."/>
            <person name="Palaniappan K."/>
            <person name="Land M."/>
            <person name="Pan C."/>
            <person name="Rohde M."/>
            <person name="Pukall R."/>
            <person name="Goker M."/>
            <person name="Detter J.C."/>
            <person name="Woyke T."/>
            <person name="Bristow J."/>
            <person name="Eisen J.A."/>
            <person name="Markowitz V."/>
            <person name="Hugenholtz P."/>
            <person name="Kyrpides N.C."/>
            <person name="Klenk H.P."/>
            <person name="Mavromatis K."/>
        </authorList>
    </citation>
    <scope>NUCLEOTIDE SEQUENCE [LARGE SCALE GENOMIC DNA]</scope>
    <source>
        <strain evidence="2">ATCC 700253 / DSM 10332 / NAL</strain>
    </source>
</reference>
<dbReference type="AlphaFoldDB" id="G8TZD5"/>
<sequence>MIMIRDRMRTVWQGIHRLEASATLSYGPTIPPTRYQAWWQAPDQWRHDVTPHDQLTISYRAHGDAWWVLRNGILWNQGTIEEARRSHLTAHELLEYGRPYLTPQANAHLWLWLNPPIWAYSFNLVLNVGYTPGVMDDFAPDAPIVHLVAASSWDPHVGADAPSETIRYWWATAWDREQELTDYANCFQLWVDRRTGFCRRMTAEGTDGRFWDLVIDEPVINGTVLDPAIFRGES</sequence>
<dbReference type="PATRIC" id="fig|679936.5.peg.611"/>
<evidence type="ECO:0000313" key="1">
    <source>
        <dbReference type="EMBL" id="AEW04104.1"/>
    </source>
</evidence>
<name>G8TZD5_SULAD</name>
<proteinExistence type="predicted"/>
<protein>
    <submittedName>
        <fullName evidence="1">Uncharacterized protein</fullName>
    </submittedName>
</protein>
<dbReference type="KEGG" id="sap:Sulac_0573"/>
<dbReference type="Proteomes" id="UP000005439">
    <property type="component" value="Chromosome"/>
</dbReference>
<dbReference type="HOGENOM" id="CLU_1184539_0_0_9"/>
<keyword evidence="2" id="KW-1185">Reference proteome</keyword>
<dbReference type="EMBL" id="CP003179">
    <property type="protein sequence ID" value="AEW04104.1"/>
    <property type="molecule type" value="Genomic_DNA"/>
</dbReference>